<organism evidence="1 2">
    <name type="scientific">Nephila pilipes</name>
    <name type="common">Giant wood spider</name>
    <name type="synonym">Nephila maculata</name>
    <dbReference type="NCBI Taxonomy" id="299642"/>
    <lineage>
        <taxon>Eukaryota</taxon>
        <taxon>Metazoa</taxon>
        <taxon>Ecdysozoa</taxon>
        <taxon>Arthropoda</taxon>
        <taxon>Chelicerata</taxon>
        <taxon>Arachnida</taxon>
        <taxon>Araneae</taxon>
        <taxon>Araneomorphae</taxon>
        <taxon>Entelegynae</taxon>
        <taxon>Araneoidea</taxon>
        <taxon>Nephilidae</taxon>
        <taxon>Nephila</taxon>
    </lineage>
</organism>
<dbReference type="EMBL" id="BMAW01131322">
    <property type="protein sequence ID" value="GFU38967.1"/>
    <property type="molecule type" value="Genomic_DNA"/>
</dbReference>
<evidence type="ECO:0000313" key="2">
    <source>
        <dbReference type="Proteomes" id="UP000887013"/>
    </source>
</evidence>
<gene>
    <name evidence="1" type="ORF">NPIL_430961</name>
</gene>
<name>A0A8X6UMW7_NEPPI</name>
<evidence type="ECO:0000313" key="1">
    <source>
        <dbReference type="EMBL" id="GFU38967.1"/>
    </source>
</evidence>
<sequence length="90" mass="9787">MKKHTPLVNKVNRDLADASALVSLDSGPDNIKDVMMVELNVLVGNPESLYGWCLIGNVPDFASKSPLKNGVMNLKTFNSVDSAFMTYGLE</sequence>
<reference evidence="1" key="1">
    <citation type="submission" date="2020-08" db="EMBL/GenBank/DDBJ databases">
        <title>Multicomponent nature underlies the extraordinary mechanical properties of spider dragline silk.</title>
        <authorList>
            <person name="Kono N."/>
            <person name="Nakamura H."/>
            <person name="Mori M."/>
            <person name="Yoshida Y."/>
            <person name="Ohtoshi R."/>
            <person name="Malay A.D."/>
            <person name="Moran D.A.P."/>
            <person name="Tomita M."/>
            <person name="Numata K."/>
            <person name="Arakawa K."/>
        </authorList>
    </citation>
    <scope>NUCLEOTIDE SEQUENCE</scope>
</reference>
<protein>
    <submittedName>
        <fullName evidence="1">Uncharacterized protein</fullName>
    </submittedName>
</protein>
<proteinExistence type="predicted"/>
<dbReference type="AlphaFoldDB" id="A0A8X6UMW7"/>
<accession>A0A8X6UMW7</accession>
<comment type="caution">
    <text evidence="1">The sequence shown here is derived from an EMBL/GenBank/DDBJ whole genome shotgun (WGS) entry which is preliminary data.</text>
</comment>
<dbReference type="Proteomes" id="UP000887013">
    <property type="component" value="Unassembled WGS sequence"/>
</dbReference>
<keyword evidence="2" id="KW-1185">Reference proteome</keyword>